<evidence type="ECO:0000256" key="1">
    <source>
        <dbReference type="ARBA" id="ARBA00004496"/>
    </source>
</evidence>
<comment type="similarity">
    <text evidence="19">Belongs to the AccA family.</text>
</comment>
<evidence type="ECO:0000256" key="12">
    <source>
        <dbReference type="ARBA" id="ARBA00022832"/>
    </source>
</evidence>
<comment type="function">
    <text evidence="19">Component of the acetyl coenzyme A carboxylase (ACC) complex. First, biotin carboxylase catalyzes the carboxylation of biotin on its carrier protein (BCCP) and then the CO(2) group is transferred by the carboxyltransferase to acetyl-CoA to form malonyl-CoA.</text>
</comment>
<evidence type="ECO:0000256" key="8">
    <source>
        <dbReference type="ARBA" id="ARBA00022679"/>
    </source>
</evidence>
<proteinExistence type="inferred from homology"/>
<dbReference type="HAMAP" id="MF_01395">
    <property type="entry name" value="AcetylCoA_CT_beta"/>
    <property type="match status" value="1"/>
</dbReference>
<dbReference type="NCBIfam" id="NF004344">
    <property type="entry name" value="PRK05724.1"/>
    <property type="match status" value="1"/>
</dbReference>
<evidence type="ECO:0000256" key="14">
    <source>
        <dbReference type="ARBA" id="ARBA00022840"/>
    </source>
</evidence>
<dbReference type="PROSITE" id="PS50989">
    <property type="entry name" value="COA_CT_CTER"/>
    <property type="match status" value="1"/>
</dbReference>
<evidence type="ECO:0000256" key="4">
    <source>
        <dbReference type="ARBA" id="ARBA00010284"/>
    </source>
</evidence>
<evidence type="ECO:0000256" key="13">
    <source>
        <dbReference type="ARBA" id="ARBA00022833"/>
    </source>
</evidence>
<dbReference type="Proteomes" id="UP001612928">
    <property type="component" value="Unassembled WGS sequence"/>
</dbReference>
<feature type="domain" description="CoA carboxyltransferase C-terminal" evidence="22">
    <location>
        <begin position="289"/>
        <end position="534"/>
    </location>
</feature>
<dbReference type="Gene3D" id="3.90.226.10">
    <property type="entry name" value="2-enoyl-CoA Hydratase, Chain A, domain 1"/>
    <property type="match status" value="2"/>
</dbReference>
<reference evidence="23 24" key="1">
    <citation type="submission" date="2024-10" db="EMBL/GenBank/DDBJ databases">
        <title>The Natural Products Discovery Center: Release of the First 8490 Sequenced Strains for Exploring Actinobacteria Biosynthetic Diversity.</title>
        <authorList>
            <person name="Kalkreuter E."/>
            <person name="Kautsar S.A."/>
            <person name="Yang D."/>
            <person name="Bader C.D."/>
            <person name="Teijaro C.N."/>
            <person name="Fluegel L."/>
            <person name="Davis C.M."/>
            <person name="Simpson J.R."/>
            <person name="Lauterbach L."/>
            <person name="Steele A.D."/>
            <person name="Gui C."/>
            <person name="Meng S."/>
            <person name="Li G."/>
            <person name="Viehrig K."/>
            <person name="Ye F."/>
            <person name="Su P."/>
            <person name="Kiefer A.F."/>
            <person name="Nichols A."/>
            <person name="Cepeda A.J."/>
            <person name="Yan W."/>
            <person name="Fan B."/>
            <person name="Jiang Y."/>
            <person name="Adhikari A."/>
            <person name="Zheng C.-J."/>
            <person name="Schuster L."/>
            <person name="Cowan T.M."/>
            <person name="Smanski M.J."/>
            <person name="Chevrette M.G."/>
            <person name="De Carvalho L.P.S."/>
            <person name="Shen B."/>
        </authorList>
    </citation>
    <scope>NUCLEOTIDE SEQUENCE [LARGE SCALE GENOMIC DNA]</scope>
    <source>
        <strain evidence="23 24">NPDC049503</strain>
    </source>
</reference>
<comment type="subunit">
    <text evidence="5">Acetyl-CoA carboxylase is a heterotetramer composed of biotin carboxyl carrier protein (AccB), biotin carboxylase (AccC) and two subunits of ACCase subunit beta/alpha.</text>
</comment>
<comment type="similarity">
    <text evidence="3">In the C-terminal section; belongs to the AccA family.</text>
</comment>
<dbReference type="HAMAP" id="MF_00823">
    <property type="entry name" value="AcetylCoA_CT_alpha"/>
    <property type="match status" value="1"/>
</dbReference>
<keyword evidence="6 19" id="KW-0963">Cytoplasm</keyword>
<dbReference type="InterPro" id="IPR000438">
    <property type="entry name" value="Acetyl_CoA_COase_Trfase_b_su"/>
</dbReference>
<dbReference type="InterPro" id="IPR011762">
    <property type="entry name" value="COA_CT_N"/>
</dbReference>
<evidence type="ECO:0000256" key="3">
    <source>
        <dbReference type="ARBA" id="ARBA00006276"/>
    </source>
</evidence>
<dbReference type="InterPro" id="IPR029045">
    <property type="entry name" value="ClpP/crotonase-like_dom_sf"/>
</dbReference>
<evidence type="ECO:0000256" key="11">
    <source>
        <dbReference type="ARBA" id="ARBA00022771"/>
    </source>
</evidence>
<evidence type="ECO:0000256" key="15">
    <source>
        <dbReference type="ARBA" id="ARBA00023098"/>
    </source>
</evidence>
<feature type="binding site" evidence="20">
    <location>
        <position position="36"/>
    </location>
    <ligand>
        <name>Zn(2+)</name>
        <dbReference type="ChEBI" id="CHEBI:29105"/>
    </ligand>
</feature>
<dbReference type="PANTHER" id="PTHR42853:SF3">
    <property type="entry name" value="ACETYL-COENZYME A CARBOXYLASE CARBOXYL TRANSFERASE SUBUNIT ALPHA, CHLOROPLASTIC"/>
    <property type="match status" value="1"/>
</dbReference>
<keyword evidence="15 19" id="KW-0443">Lipid metabolism</keyword>
<comment type="catalytic activity">
    <reaction evidence="18 19">
        <text>N(6)-carboxybiotinyl-L-lysyl-[protein] + acetyl-CoA = N(6)-biotinyl-L-lysyl-[protein] + malonyl-CoA</text>
        <dbReference type="Rhea" id="RHEA:54728"/>
        <dbReference type="Rhea" id="RHEA-COMP:10505"/>
        <dbReference type="Rhea" id="RHEA-COMP:10506"/>
        <dbReference type="ChEBI" id="CHEBI:57288"/>
        <dbReference type="ChEBI" id="CHEBI:57384"/>
        <dbReference type="ChEBI" id="CHEBI:83144"/>
        <dbReference type="ChEBI" id="CHEBI:83145"/>
        <dbReference type="EC" id="2.1.3.15"/>
    </reaction>
</comment>
<organism evidence="23 24">
    <name type="scientific">Nonomuraea indica</name>
    <dbReference type="NCBI Taxonomy" id="1581193"/>
    <lineage>
        <taxon>Bacteria</taxon>
        <taxon>Bacillati</taxon>
        <taxon>Actinomycetota</taxon>
        <taxon>Actinomycetes</taxon>
        <taxon>Streptosporangiales</taxon>
        <taxon>Streptosporangiaceae</taxon>
        <taxon>Nonomuraea</taxon>
    </lineage>
</organism>
<evidence type="ECO:0000256" key="2">
    <source>
        <dbReference type="ARBA" id="ARBA00004956"/>
    </source>
</evidence>
<evidence type="ECO:0000256" key="7">
    <source>
        <dbReference type="ARBA" id="ARBA00022516"/>
    </source>
</evidence>
<dbReference type="GO" id="GO:0003989">
    <property type="term" value="F:acetyl-CoA carboxylase activity"/>
    <property type="evidence" value="ECO:0007669"/>
    <property type="project" value="UniProtKB-EC"/>
</dbReference>
<dbReference type="Pfam" id="PF03255">
    <property type="entry name" value="ACCA"/>
    <property type="match status" value="1"/>
</dbReference>
<dbReference type="RefSeq" id="WP_397021529.1">
    <property type="nucleotide sequence ID" value="NZ_JBITMB010000004.1"/>
</dbReference>
<keyword evidence="11 20" id="KW-0863">Zinc-finger</keyword>
<keyword evidence="9 20" id="KW-0479">Metal-binding</keyword>
<feature type="zinc finger region" description="C4-type" evidence="20">
    <location>
        <begin position="17"/>
        <end position="39"/>
    </location>
</feature>
<comment type="caution">
    <text evidence="23">The sequence shown here is derived from an EMBL/GenBank/DDBJ whole genome shotgun (WGS) entry which is preliminary data.</text>
</comment>
<dbReference type="PANTHER" id="PTHR42853">
    <property type="entry name" value="ACETYL-COENZYME A CARBOXYLASE CARBOXYL TRANSFERASE SUBUNIT ALPHA"/>
    <property type="match status" value="1"/>
</dbReference>
<comment type="pathway">
    <text evidence="2 19">Lipid metabolism; malonyl-CoA biosynthesis; malonyl-CoA from acetyl-CoA: step 1/1.</text>
</comment>
<dbReference type="Pfam" id="PF01039">
    <property type="entry name" value="Carboxyl_trans"/>
    <property type="match status" value="1"/>
</dbReference>
<accession>A0ABW8A4A1</accession>
<comment type="subcellular location">
    <subcellularLocation>
        <location evidence="1 19">Cytoplasm</location>
    </subcellularLocation>
</comment>
<evidence type="ECO:0000259" key="22">
    <source>
        <dbReference type="PROSITE" id="PS50989"/>
    </source>
</evidence>
<keyword evidence="24" id="KW-1185">Reference proteome</keyword>
<evidence type="ECO:0000256" key="16">
    <source>
        <dbReference type="ARBA" id="ARBA00023160"/>
    </source>
</evidence>
<comment type="cofactor">
    <cofactor evidence="20">
        <name>Zn(2+)</name>
        <dbReference type="ChEBI" id="CHEBI:29105"/>
    </cofactor>
    <text evidence="20">Binds 1 zinc ion per subunit.</text>
</comment>
<comment type="function">
    <text evidence="17 20">Component of the acetyl coenzyme A carboxylase (ACC) complex. Biotin carboxylase (BC) catalyzes the carboxylation of biotin on its carrier protein (BCCP) and then the CO(2) group is transferred by the transcarboxylase to acetyl-CoA to form malonyl-CoA.</text>
</comment>
<dbReference type="NCBIfam" id="TIGR00513">
    <property type="entry name" value="accA"/>
    <property type="match status" value="1"/>
</dbReference>
<dbReference type="PRINTS" id="PR01069">
    <property type="entry name" value="ACCCTRFRASEA"/>
</dbReference>
<evidence type="ECO:0000256" key="5">
    <source>
        <dbReference type="ARBA" id="ARBA00011664"/>
    </source>
</evidence>
<feature type="binding site" evidence="20">
    <location>
        <position position="39"/>
    </location>
    <ligand>
        <name>Zn(2+)</name>
        <dbReference type="ChEBI" id="CHEBI:29105"/>
    </ligand>
</feature>
<evidence type="ECO:0000256" key="17">
    <source>
        <dbReference type="ARBA" id="ARBA00025280"/>
    </source>
</evidence>
<feature type="binding site" evidence="20">
    <location>
        <position position="20"/>
    </location>
    <ligand>
        <name>Zn(2+)</name>
        <dbReference type="ChEBI" id="CHEBI:29105"/>
    </ligand>
</feature>
<evidence type="ECO:0000256" key="20">
    <source>
        <dbReference type="HAMAP-Rule" id="MF_01395"/>
    </source>
</evidence>
<keyword evidence="13 20" id="KW-0862">Zinc</keyword>
<dbReference type="InterPro" id="IPR034733">
    <property type="entry name" value="AcCoA_carboxyl_beta"/>
</dbReference>
<keyword evidence="8 19" id="KW-0808">Transferase</keyword>
<keyword evidence="7 19" id="KW-0444">Lipid biosynthesis</keyword>
<comment type="similarity">
    <text evidence="20">Belongs to the AccD/PCCB family.</text>
</comment>
<evidence type="ECO:0000256" key="10">
    <source>
        <dbReference type="ARBA" id="ARBA00022741"/>
    </source>
</evidence>
<keyword evidence="14 19" id="KW-0067">ATP-binding</keyword>
<keyword evidence="10 19" id="KW-0547">Nucleotide-binding</keyword>
<dbReference type="PROSITE" id="PS50980">
    <property type="entry name" value="COA_CT_NTER"/>
    <property type="match status" value="1"/>
</dbReference>
<evidence type="ECO:0000313" key="24">
    <source>
        <dbReference type="Proteomes" id="UP001612928"/>
    </source>
</evidence>
<dbReference type="EC" id="2.1.3.15" evidence="19"/>
<evidence type="ECO:0000256" key="19">
    <source>
        <dbReference type="HAMAP-Rule" id="MF_00823"/>
    </source>
</evidence>
<dbReference type="InterPro" id="IPR001095">
    <property type="entry name" value="Acetyl_CoA_COase_a_su"/>
</dbReference>
<dbReference type="SUPFAM" id="SSF52096">
    <property type="entry name" value="ClpP/crotonase"/>
    <property type="match status" value="2"/>
</dbReference>
<dbReference type="NCBIfam" id="NF041504">
    <property type="entry name" value="AccA_sub"/>
    <property type="match status" value="1"/>
</dbReference>
<keyword evidence="12 19" id="KW-0276">Fatty acid metabolism</keyword>
<feature type="domain" description="CoA carboxyltransferase N-terminal" evidence="21">
    <location>
        <begin position="13"/>
        <end position="282"/>
    </location>
</feature>
<evidence type="ECO:0000256" key="18">
    <source>
        <dbReference type="ARBA" id="ARBA00049152"/>
    </source>
</evidence>
<evidence type="ECO:0000313" key="23">
    <source>
        <dbReference type="EMBL" id="MFI7441600.1"/>
    </source>
</evidence>
<keyword evidence="23" id="KW-0436">Ligase</keyword>
<keyword evidence="16 19" id="KW-0275">Fatty acid biosynthesis</keyword>
<evidence type="ECO:0000259" key="21">
    <source>
        <dbReference type="PROSITE" id="PS50980"/>
    </source>
</evidence>
<dbReference type="EMBL" id="JBITMB010000004">
    <property type="protein sequence ID" value="MFI7441600.1"/>
    <property type="molecule type" value="Genomic_DNA"/>
</dbReference>
<dbReference type="InterPro" id="IPR041010">
    <property type="entry name" value="Znf-ACC"/>
</dbReference>
<gene>
    <name evidence="19" type="primary">accA</name>
    <name evidence="20" type="synonym">accD</name>
    <name evidence="23" type="ORF">ACIBP5_16715</name>
</gene>
<name>A0ABW8A4A1_9ACTN</name>
<evidence type="ECO:0000256" key="9">
    <source>
        <dbReference type="ARBA" id="ARBA00022723"/>
    </source>
</evidence>
<sequence>MTVMSPPGADVAAWLRCAGCGETVYGKRFARELGVCPGCGLHTRLTAWQRIGQLFDEGSPVPVDAPATVEDPLGFTDSRPYTGRLREARDGTGLDEAVVCVRGTVEGHGLVAAVMDFRFMGGSLGTGVGARITAAAEAALAERVPFLLVTASGGARMQEGALSLMQMAKTAQALAELDEAGVLTIGALTDPTYGGVAASFATLPDVILAEPGAHIGFAGPRVIRQTIRQELPRGFQTAEFLRGKGFVDGVVPRSALRPAIARLCALQRPATGTAGRAGSAGRSSRLVLRPERLPERDGWTAVQLARHADRPTTLDYAASALEDFVELHGDRLGGDCPAVVGGVGRLAGRPVVLIGHQKGHGTRERVERNFGMPSPAGYRKAARLMRLAAKLGHPVVTLIDTPGAHPGVEAEENGQAWAIADNLRLMSALPVPVVAVVTGEGGSGGALALAVANRVLALSNAVYSVISPEGCASILWKSQDAADRAAAALRLDARELLLHGVVDGVVPEPGEGAHTDPAATARLLAAAVAEALDELAIHDPKKLVADRRQRFRRFGSPL</sequence>
<protein>
    <recommendedName>
        <fullName evidence="19 20">Multifunctional fusion protein</fullName>
    </recommendedName>
    <domain>
        <recommendedName>
            <fullName evidence="19">Acetyl-coenzyme A carboxylase carboxyl transferase subunit alpha</fullName>
            <shortName evidence="19">ACCase subunit alpha</shortName>
            <shortName evidence="19">Acetyl-CoA carboxylase carboxyltransferase subunit alpha</shortName>
            <ecNumber evidence="19">2.1.3.15</ecNumber>
        </recommendedName>
    </domain>
    <domain>
        <recommendedName>
            <fullName evidence="20">Acetyl-coenzyme A carboxylase carboxyl transferase subunit beta</fullName>
            <shortName evidence="20">ACCase subunit beta</shortName>
            <shortName evidence="20">Acetyl-CoA carboxylase carboxyltransferase subunit beta</shortName>
        </recommendedName>
    </domain>
</protein>
<comment type="subunit">
    <text evidence="19">Acetyl-CoA carboxylase is a heterohexamer composed of biotin carboxyl carrier protein (AccB), biotin carboxylase (AccC) and two subunits each of ACCase subunit alpha (AccA) and ACCase subunit beta (AccD).</text>
</comment>
<feature type="binding site" evidence="20">
    <location>
        <position position="17"/>
    </location>
    <ligand>
        <name>Zn(2+)</name>
        <dbReference type="ChEBI" id="CHEBI:29105"/>
    </ligand>
</feature>
<dbReference type="InterPro" id="IPR011763">
    <property type="entry name" value="COA_CT_C"/>
</dbReference>
<dbReference type="Pfam" id="PF17848">
    <property type="entry name" value="Zn_ribbon_ACC"/>
    <property type="match status" value="1"/>
</dbReference>
<comment type="similarity">
    <text evidence="4">In the N-terminal section; belongs to the AccD/PCCB family.</text>
</comment>
<evidence type="ECO:0000256" key="6">
    <source>
        <dbReference type="ARBA" id="ARBA00022490"/>
    </source>
</evidence>